<dbReference type="InterPro" id="IPR006555">
    <property type="entry name" value="ATP-dep_Helicase_C"/>
</dbReference>
<dbReference type="GO" id="GO:0005524">
    <property type="term" value="F:ATP binding"/>
    <property type="evidence" value="ECO:0007669"/>
    <property type="project" value="InterPro"/>
</dbReference>
<proteinExistence type="predicted"/>
<evidence type="ECO:0000313" key="2">
    <source>
        <dbReference type="EMBL" id="QDB01188.1"/>
    </source>
</evidence>
<dbReference type="InterPro" id="IPR027417">
    <property type="entry name" value="P-loop_NTPase"/>
</dbReference>
<dbReference type="RefSeq" id="WP_208362895.1">
    <property type="nucleotide sequence ID" value="NZ_CATNXL010000005.1"/>
</dbReference>
<dbReference type="InterPro" id="IPR006935">
    <property type="entry name" value="Helicase/UvrB_N"/>
</dbReference>
<feature type="domain" description="Helicase ATP-binding" evidence="1">
    <location>
        <begin position="43"/>
        <end position="308"/>
    </location>
</feature>
<dbReference type="Pfam" id="PF04851">
    <property type="entry name" value="ResIII"/>
    <property type="match status" value="1"/>
</dbReference>
<dbReference type="SMART" id="SM00487">
    <property type="entry name" value="DEXDc"/>
    <property type="match status" value="1"/>
</dbReference>
<dbReference type="GO" id="GO:0004386">
    <property type="term" value="F:helicase activity"/>
    <property type="evidence" value="ECO:0007669"/>
    <property type="project" value="InterPro"/>
</dbReference>
<sequence>MAFKRISTNNNNFNSPQELFTDIKNKTVNGLLDHQSQMINEYMEKYFSKKDIAMELPTGSGKTLVGLLIGEFRRIKKNEKVLYLCQNKQLVNQVVTQSKNKYGIKTTGYIGKTDEFTPTQKTNYITNKTISVTTYRSFFNNKTFFENPDLIIFDDAHSAESFIASFWSININKKDNKNLFFNTINLLKDSMEELSYEKMVDENPSNIDLEWNDKIPTAKVIDKFTILSSLITREIDWKQQQNWANIRDYLHACNIYIDCNNILIRPIIPPTKTFKFFDEAKQRIYMSATLGESGELERIIGIEKIERISLPDGWDKQGIGRRLFMFPSLSLKKQDINKLLKEFLIKSNRSLILTTSKTSLKKIKELIESFELNKDIYTNKDFEISKDNFTKNNGIAILANRFDGIDFENNECRLEILVDLPTAANLQEKFISKRLAASVLFNERIRTRIIQAIGRCTRGNSDYSIVCILGDEIIKQLYDDKKLKLLHPELQGELIFGVENSEGMKLNEFLENYDIFIEHSDEWDNIDKDIIKLRNDSLKEENPSFIKLKESAIYEVKYQYYIWKKDYLKALECVEHIINILNSNDLIGYRGFWNYIAGTICILATNDGDKTLQYKSKDFFKNALICSKGITWIKGLSLINQYSENPIDNETLKLDYLIENIEINMKNITASKRKLTSETSEVLNLLNDRGENFEQGLKKLGDLLGVDSKKNNTNGAPDTYWIFGETCIVSECKIYDDNKKSIPLKDVREALTHENWIKQNEKSTLNEIYTVFVSNTENLAHDAAIHANKLYYINKTDIINFATKYIRIFNDIHSSFSEEGVLEWRDLVSKELISKNITPIEIINKIQRKKLSELNIT</sequence>
<dbReference type="GO" id="GO:0016818">
    <property type="term" value="F:hydrolase activity, acting on acid anhydrides, in phosphorus-containing anhydrides"/>
    <property type="evidence" value="ECO:0007669"/>
    <property type="project" value="InterPro"/>
</dbReference>
<organism evidence="2">
    <name type="scientific">Clostridium perfringens</name>
    <dbReference type="NCBI Taxonomy" id="1502"/>
    <lineage>
        <taxon>Bacteria</taxon>
        <taxon>Bacillati</taxon>
        <taxon>Bacillota</taxon>
        <taxon>Clostridia</taxon>
        <taxon>Eubacteriales</taxon>
        <taxon>Clostridiaceae</taxon>
        <taxon>Clostridium</taxon>
    </lineage>
</organism>
<accession>A0A4Y5T4U3</accession>
<dbReference type="GO" id="GO:0003677">
    <property type="term" value="F:DNA binding"/>
    <property type="evidence" value="ECO:0007669"/>
    <property type="project" value="InterPro"/>
</dbReference>
<dbReference type="SUPFAM" id="SSF52540">
    <property type="entry name" value="P-loop containing nucleoside triphosphate hydrolases"/>
    <property type="match status" value="2"/>
</dbReference>
<protein>
    <recommendedName>
        <fullName evidence="1">Helicase ATP-binding domain-containing protein</fullName>
    </recommendedName>
</protein>
<evidence type="ECO:0000259" key="1">
    <source>
        <dbReference type="PROSITE" id="PS51192"/>
    </source>
</evidence>
<reference evidence="2" key="1">
    <citation type="journal article" date="2019" name="Pathogens">
        <title>In silico Identification of Novel Toxin Homologs and Associated Mobile Genetic Elements in Clostridium perfringens.</title>
        <authorList>
            <person name="Lacey J.A."/>
            <person name="Johanesen P.A."/>
            <person name="Lyras D."/>
            <person name="Moore R.J."/>
        </authorList>
    </citation>
    <scope>NUCLEOTIDE SEQUENCE</scope>
    <source>
        <strain evidence="2">T6</strain>
        <plasmid evidence="2">pCPT6-1</plasmid>
    </source>
</reference>
<name>A0A4Y5T4U3_CLOPF</name>
<dbReference type="PROSITE" id="PS51192">
    <property type="entry name" value="HELICASE_ATP_BIND_1"/>
    <property type="match status" value="1"/>
</dbReference>
<dbReference type="GO" id="GO:0006139">
    <property type="term" value="P:nucleobase-containing compound metabolic process"/>
    <property type="evidence" value="ECO:0007669"/>
    <property type="project" value="InterPro"/>
</dbReference>
<dbReference type="AlphaFoldDB" id="A0A4Y5T4U3"/>
<dbReference type="Gene3D" id="3.40.50.300">
    <property type="entry name" value="P-loop containing nucleotide triphosphate hydrolases"/>
    <property type="match status" value="2"/>
</dbReference>
<dbReference type="InterPro" id="IPR014001">
    <property type="entry name" value="Helicase_ATP-bd"/>
</dbReference>
<dbReference type="EMBL" id="MK285060">
    <property type="protein sequence ID" value="QDB01188.1"/>
    <property type="molecule type" value="Genomic_DNA"/>
</dbReference>
<keyword evidence="2" id="KW-0614">Plasmid</keyword>
<geneLocation type="plasmid" evidence="2">
    <name>pCPT6-1</name>
</geneLocation>
<dbReference type="Pfam" id="PF13307">
    <property type="entry name" value="Helicase_C_2"/>
    <property type="match status" value="1"/>
</dbReference>